<dbReference type="STRING" id="1123308.GCA_000380085_01038"/>
<dbReference type="KEGG" id="smen:SAMEA4412692_1984"/>
<keyword evidence="3" id="KW-1185">Reference proteome</keyword>
<evidence type="ECO:0000313" key="2">
    <source>
        <dbReference type="EMBL" id="SNU90775.1"/>
    </source>
</evidence>
<dbReference type="OrthoDB" id="2194707at2"/>
<feature type="transmembrane region" description="Helical" evidence="1">
    <location>
        <begin position="141"/>
        <end position="161"/>
    </location>
</feature>
<evidence type="ECO:0000313" key="3">
    <source>
        <dbReference type="Proteomes" id="UP000215185"/>
    </source>
</evidence>
<dbReference type="EMBL" id="LT906439">
    <property type="protein sequence ID" value="SNU90775.1"/>
    <property type="molecule type" value="Genomic_DNA"/>
</dbReference>
<dbReference type="AlphaFoldDB" id="A0A239SZ30"/>
<keyword evidence="1" id="KW-1133">Transmembrane helix</keyword>
<keyword evidence="1" id="KW-0472">Membrane</keyword>
<feature type="transmembrane region" description="Helical" evidence="1">
    <location>
        <begin position="7"/>
        <end position="26"/>
    </location>
</feature>
<keyword evidence="1" id="KW-0812">Transmembrane</keyword>
<accession>A0A239SZ30</accession>
<feature type="transmembrane region" description="Helical" evidence="1">
    <location>
        <begin position="99"/>
        <end position="121"/>
    </location>
</feature>
<evidence type="ECO:0000256" key="1">
    <source>
        <dbReference type="SAM" id="Phobius"/>
    </source>
</evidence>
<feature type="transmembrane region" description="Helical" evidence="1">
    <location>
        <begin position="70"/>
        <end position="93"/>
    </location>
</feature>
<protein>
    <submittedName>
        <fullName evidence="2">Membrane protein</fullName>
    </submittedName>
</protein>
<proteinExistence type="predicted"/>
<dbReference type="Proteomes" id="UP000215185">
    <property type="component" value="Chromosome 1"/>
</dbReference>
<organism evidence="2 3">
    <name type="scientific">Streptococcus merionis</name>
    <dbReference type="NCBI Taxonomy" id="400065"/>
    <lineage>
        <taxon>Bacteria</taxon>
        <taxon>Bacillati</taxon>
        <taxon>Bacillota</taxon>
        <taxon>Bacilli</taxon>
        <taxon>Lactobacillales</taxon>
        <taxon>Streptococcaceae</taxon>
        <taxon>Streptococcus</taxon>
    </lineage>
</organism>
<reference evidence="2 3" key="1">
    <citation type="submission" date="2017-06" db="EMBL/GenBank/DDBJ databases">
        <authorList>
            <consortium name="Pathogen Informatics"/>
        </authorList>
    </citation>
    <scope>NUCLEOTIDE SEQUENCE [LARGE SCALE GENOMIC DNA]</scope>
    <source>
        <strain evidence="2 3">NCTC13788</strain>
    </source>
</reference>
<name>A0A239SZ30_9STRE</name>
<dbReference type="RefSeq" id="WP_018373610.1">
    <property type="nucleotide sequence ID" value="NZ_LT906439.1"/>
</dbReference>
<feature type="transmembrane region" description="Helical" evidence="1">
    <location>
        <begin position="32"/>
        <end position="49"/>
    </location>
</feature>
<sequence>MEKQLRLITTVNGIFVLAKASTYFWWGLIKRGFVYGWYGALATCLAFYASSQPYDVSLKEVDYHSETRKLSELFISSMMTFSFLLALVSWFYLLHSYSYQLLLGFLVGSLFWLVMLIWLPFFQKVASSSFKESLEASVRLLVCRLNDVAVLLTLLVFLLFIALTQHLLVWFFLPGIHCFVFTKLDQLRKGERDDNRS</sequence>
<gene>
    <name evidence="2" type="ORF">SAMEA4412692_01984</name>
</gene>